<name>A0A1J5QZP7_9ZZZZ</name>
<dbReference type="Pfam" id="PF02321">
    <property type="entry name" value="OEP"/>
    <property type="match status" value="2"/>
</dbReference>
<accession>A0A1J5QZP7</accession>
<evidence type="ECO:0000313" key="3">
    <source>
        <dbReference type="EMBL" id="OIQ82915.1"/>
    </source>
</evidence>
<comment type="caution">
    <text evidence="3">The sequence shown here is derived from an EMBL/GenBank/DDBJ whole genome shotgun (WGS) entry which is preliminary data.</text>
</comment>
<dbReference type="PANTHER" id="PTHR30203">
    <property type="entry name" value="OUTER MEMBRANE CATION EFFLUX PROTEIN"/>
    <property type="match status" value="1"/>
</dbReference>
<proteinExistence type="predicted"/>
<dbReference type="InterPro" id="IPR010131">
    <property type="entry name" value="MdtP/NodT-like"/>
</dbReference>
<organism evidence="3">
    <name type="scientific">mine drainage metagenome</name>
    <dbReference type="NCBI Taxonomy" id="410659"/>
    <lineage>
        <taxon>unclassified sequences</taxon>
        <taxon>metagenomes</taxon>
        <taxon>ecological metagenomes</taxon>
    </lineage>
</organism>
<feature type="coiled-coil region" evidence="1">
    <location>
        <begin position="381"/>
        <end position="408"/>
    </location>
</feature>
<feature type="compositionally biased region" description="Basic and acidic residues" evidence="2">
    <location>
        <begin position="102"/>
        <end position="118"/>
    </location>
</feature>
<reference evidence="3" key="1">
    <citation type="submission" date="2016-10" db="EMBL/GenBank/DDBJ databases">
        <title>Sequence of Gallionella enrichment culture.</title>
        <authorList>
            <person name="Poehlein A."/>
            <person name="Muehling M."/>
            <person name="Daniel R."/>
        </authorList>
    </citation>
    <scope>NUCLEOTIDE SEQUENCE</scope>
</reference>
<feature type="region of interest" description="Disordered" evidence="2">
    <location>
        <begin position="100"/>
        <end position="121"/>
    </location>
</feature>
<evidence type="ECO:0000256" key="2">
    <source>
        <dbReference type="SAM" id="MobiDB-lite"/>
    </source>
</evidence>
<dbReference type="AlphaFoldDB" id="A0A1J5QZP7"/>
<dbReference type="GO" id="GO:0015562">
    <property type="term" value="F:efflux transmembrane transporter activity"/>
    <property type="evidence" value="ECO:0007669"/>
    <property type="project" value="InterPro"/>
</dbReference>
<gene>
    <name evidence="3" type="primary">czcC_16</name>
    <name evidence="3" type="ORF">GALL_352940</name>
</gene>
<dbReference type="EMBL" id="MLJW01000754">
    <property type="protein sequence ID" value="OIQ82915.1"/>
    <property type="molecule type" value="Genomic_DNA"/>
</dbReference>
<dbReference type="PANTHER" id="PTHR30203:SF24">
    <property type="entry name" value="BLR4935 PROTEIN"/>
    <property type="match status" value="1"/>
</dbReference>
<sequence>MFRTMAMTLLLTPLLGLLPACAMQTYEARPIAPEQSAARFGQRSLDDTELHNYMVAQGYPENGFPIKTWGMEELTLAAFFFHPQLEVARAGWQLARTAETTAARKPDPELSTIGEHHSIPGTIPGGAVSPWTLGFSLGIPIETAGKRAIRMEHAASLSEAARIEIGQAAWQIRSRLRGRLSDYHGALQQISLLERELAIRREIVQLLQNRLDAGMVSDIDLTNSRLQAQKTQQALAAEQGRLPGLRAALAEAIGLPAQALASVSLSTKCALPASLPDDQLQRAALTNRLDVRAALARYAASESKLKLEIAKQYPDITLWPGYAYDQGDNRWSLGLSMILPLLDRNRGPIAEANAQRELEARQFYALQTRVIGELDQARTGYQAALDEMAEAGQTLAAQQRRAMQTERQFEAGYADRLDEVGTRLETLTSEQAVLVAQTRMQRILGTLEDAMQRPLDDRPLPTVPETPHEP</sequence>
<feature type="compositionally biased region" description="Basic and acidic residues" evidence="2">
    <location>
        <begin position="450"/>
        <end position="459"/>
    </location>
</feature>
<dbReference type="InterPro" id="IPR003423">
    <property type="entry name" value="OMP_efflux"/>
</dbReference>
<protein>
    <submittedName>
        <fullName evidence="3">Cobalt-zinc-cadmium resistance protein CzcC</fullName>
    </submittedName>
</protein>
<dbReference type="SUPFAM" id="SSF56954">
    <property type="entry name" value="Outer membrane efflux proteins (OEP)"/>
    <property type="match status" value="1"/>
</dbReference>
<feature type="region of interest" description="Disordered" evidence="2">
    <location>
        <begin position="448"/>
        <end position="470"/>
    </location>
</feature>
<dbReference type="Gene3D" id="1.20.1600.10">
    <property type="entry name" value="Outer membrane efflux proteins (OEP)"/>
    <property type="match status" value="1"/>
</dbReference>
<evidence type="ECO:0000256" key="1">
    <source>
        <dbReference type="SAM" id="Coils"/>
    </source>
</evidence>
<keyword evidence="1" id="KW-0175">Coiled coil</keyword>